<gene>
    <name evidence="1" type="primary">eco</name>
    <name evidence="1" type="ORF">DAT39_018966</name>
</gene>
<name>A0A8J4TIQ9_CLAMG</name>
<evidence type="ECO:0000313" key="1">
    <source>
        <dbReference type="EMBL" id="KAF5891343.1"/>
    </source>
</evidence>
<protein>
    <submittedName>
        <fullName evidence="1">Ecotin</fullName>
    </submittedName>
</protein>
<comment type="caution">
    <text evidence="1">The sequence shown here is derived from an EMBL/GenBank/DDBJ whole genome shotgun (WGS) entry which is preliminary data.</text>
</comment>
<proteinExistence type="predicted"/>
<sequence length="60" mass="6745">MHQQFTQVLIRDVVQRSLDGAVLPSVREVIRGVAAIRQAVHISAFADQEFHKLEVLQVHG</sequence>
<accession>A0A8J4TIQ9</accession>
<dbReference type="Proteomes" id="UP000727407">
    <property type="component" value="Unassembled WGS sequence"/>
</dbReference>
<dbReference type="AlphaFoldDB" id="A0A8J4TIQ9"/>
<evidence type="ECO:0000313" key="2">
    <source>
        <dbReference type="Proteomes" id="UP000727407"/>
    </source>
</evidence>
<dbReference type="EMBL" id="QNUK01000594">
    <property type="protein sequence ID" value="KAF5891343.1"/>
    <property type="molecule type" value="Genomic_DNA"/>
</dbReference>
<reference evidence="1" key="1">
    <citation type="submission" date="2020-07" db="EMBL/GenBank/DDBJ databases">
        <title>Clarias magur genome sequencing, assembly and annotation.</title>
        <authorList>
            <person name="Kushwaha B."/>
            <person name="Kumar R."/>
            <person name="Das P."/>
            <person name="Joshi C.G."/>
            <person name="Kumar D."/>
            <person name="Nagpure N.S."/>
            <person name="Pandey M."/>
            <person name="Agarwal S."/>
            <person name="Srivastava S."/>
            <person name="Singh M."/>
            <person name="Sahoo L."/>
            <person name="Jayasankar P."/>
            <person name="Meher P.K."/>
            <person name="Koringa P.G."/>
            <person name="Iquebal M.A."/>
            <person name="Das S.P."/>
            <person name="Bit A."/>
            <person name="Patnaik S."/>
            <person name="Patel N."/>
            <person name="Shah T.M."/>
            <person name="Hinsu A."/>
            <person name="Jena J.K."/>
        </authorList>
    </citation>
    <scope>NUCLEOTIDE SEQUENCE</scope>
    <source>
        <strain evidence="1">CIFAMagur01</strain>
        <tissue evidence="1">Testis</tissue>
    </source>
</reference>
<organism evidence="1 2">
    <name type="scientific">Clarias magur</name>
    <name type="common">Asian catfish</name>
    <name type="synonym">Macropteronotus magur</name>
    <dbReference type="NCBI Taxonomy" id="1594786"/>
    <lineage>
        <taxon>Eukaryota</taxon>
        <taxon>Metazoa</taxon>
        <taxon>Chordata</taxon>
        <taxon>Craniata</taxon>
        <taxon>Vertebrata</taxon>
        <taxon>Euteleostomi</taxon>
        <taxon>Actinopterygii</taxon>
        <taxon>Neopterygii</taxon>
        <taxon>Teleostei</taxon>
        <taxon>Ostariophysi</taxon>
        <taxon>Siluriformes</taxon>
        <taxon>Clariidae</taxon>
        <taxon>Clarias</taxon>
    </lineage>
</organism>
<keyword evidence="2" id="KW-1185">Reference proteome</keyword>